<organism evidence="2 3">
    <name type="scientific">Mycena chlorophos</name>
    <name type="common">Agaric fungus</name>
    <name type="synonym">Agaricus chlorophos</name>
    <dbReference type="NCBI Taxonomy" id="658473"/>
    <lineage>
        <taxon>Eukaryota</taxon>
        <taxon>Fungi</taxon>
        <taxon>Dikarya</taxon>
        <taxon>Basidiomycota</taxon>
        <taxon>Agaricomycotina</taxon>
        <taxon>Agaricomycetes</taxon>
        <taxon>Agaricomycetidae</taxon>
        <taxon>Agaricales</taxon>
        <taxon>Marasmiineae</taxon>
        <taxon>Mycenaceae</taxon>
        <taxon>Mycena</taxon>
    </lineage>
</organism>
<keyword evidence="3" id="KW-1185">Reference proteome</keyword>
<accession>A0ABQ0L3I7</accession>
<reference evidence="2" key="1">
    <citation type="submission" date="2014-09" db="EMBL/GenBank/DDBJ databases">
        <title>Genome sequence of the luminous mushroom Mycena chlorophos for searching fungal bioluminescence genes.</title>
        <authorList>
            <person name="Tanaka Y."/>
            <person name="Kasuga D."/>
            <person name="Oba Y."/>
            <person name="Hase S."/>
            <person name="Sato K."/>
            <person name="Oba Y."/>
            <person name="Sakakibara Y."/>
        </authorList>
    </citation>
    <scope>NUCLEOTIDE SEQUENCE</scope>
</reference>
<protein>
    <submittedName>
        <fullName evidence="2">Uncharacterized protein</fullName>
    </submittedName>
</protein>
<evidence type="ECO:0000313" key="2">
    <source>
        <dbReference type="EMBL" id="GAT45067.1"/>
    </source>
</evidence>
<gene>
    <name evidence="2" type="ORF">MCHLO_02660</name>
</gene>
<name>A0ABQ0L3I7_MYCCL</name>
<sequence>MTIRQPFAQFASPPSSRAPWLRRQHLCGDSIPVLSPDVSFHQMRREATGFASPPSRALSPRIVDLLVFSLREFCFQALEKRRAQQRLWSPVEVRLLRPCTISPPSHHFRSSRRLESTISSLSAPATRSFASPPSCAPRSRIADCMGGSLLELASTCQLGLTDISRGRPAFSSFPVLLRRLCPAASGAVPGLGDLREQLRVADVGATSAIRHASSHQSRRAAELPRVLCSDVVSPLGPDSAVRQRASPTRPDFASAAHQRAIIVIRCFFAAGGQQTHRLKRRTCRTGFGHETHPAEESLSRSKQRISPPSLPSDAPSSRYAYFDLILAPRSLEFSKGLPAGGKQTGGLNATGWMVLCALVDT</sequence>
<evidence type="ECO:0000256" key="1">
    <source>
        <dbReference type="SAM" id="MobiDB-lite"/>
    </source>
</evidence>
<dbReference type="Proteomes" id="UP000815677">
    <property type="component" value="Unassembled WGS sequence"/>
</dbReference>
<evidence type="ECO:0000313" key="3">
    <source>
        <dbReference type="Proteomes" id="UP000815677"/>
    </source>
</evidence>
<feature type="compositionally biased region" description="Basic and acidic residues" evidence="1">
    <location>
        <begin position="287"/>
        <end position="299"/>
    </location>
</feature>
<feature type="region of interest" description="Disordered" evidence="1">
    <location>
        <begin position="284"/>
        <end position="314"/>
    </location>
</feature>
<proteinExistence type="predicted"/>
<dbReference type="EMBL" id="DF840643">
    <property type="protein sequence ID" value="GAT45067.1"/>
    <property type="molecule type" value="Genomic_DNA"/>
</dbReference>